<evidence type="ECO:0000313" key="1">
    <source>
        <dbReference type="EMBL" id="TEA38476.1"/>
    </source>
</evidence>
<organism evidence="1 2">
    <name type="scientific">Sousa chinensis</name>
    <name type="common">Indo-pacific humpbacked dolphin</name>
    <name type="synonym">Steno chinensis</name>
    <dbReference type="NCBI Taxonomy" id="103600"/>
    <lineage>
        <taxon>Eukaryota</taxon>
        <taxon>Metazoa</taxon>
        <taxon>Chordata</taxon>
        <taxon>Craniata</taxon>
        <taxon>Vertebrata</taxon>
        <taxon>Euteleostomi</taxon>
        <taxon>Mammalia</taxon>
        <taxon>Eutheria</taxon>
        <taxon>Laurasiatheria</taxon>
        <taxon>Artiodactyla</taxon>
        <taxon>Whippomorpha</taxon>
        <taxon>Cetacea</taxon>
        <taxon>Odontoceti</taxon>
        <taxon>Delphinidae</taxon>
        <taxon>Sousa</taxon>
    </lineage>
</organism>
<gene>
    <name evidence="1" type="ORF">DBR06_SOUSAS110374</name>
</gene>
<proteinExistence type="predicted"/>
<reference evidence="1 2" key="1">
    <citation type="journal article" date="2018" name="Genomics">
        <title>Molecular footprints of inshore aquatic adaptation in Indo-Pacific humpback dolphin (Sousa chinensis).</title>
        <authorList>
            <person name="Ming Y."/>
            <person name="Jian J."/>
            <person name="Yu F."/>
            <person name="Yu X."/>
            <person name="Wang J."/>
            <person name="Liu W."/>
        </authorList>
    </citation>
    <scope>NUCLEOTIDE SEQUENCE [LARGE SCALE GENOMIC DNA]</scope>
    <source>
        <strain evidence="1">MY-2018</strain>
        <tissue evidence="1">Skin</tissue>
    </source>
</reference>
<dbReference type="Proteomes" id="UP000295264">
    <property type="component" value="Unassembled WGS sequence"/>
</dbReference>
<dbReference type="EMBL" id="QWLN02004798">
    <property type="protein sequence ID" value="TEA38476.1"/>
    <property type="molecule type" value="Genomic_DNA"/>
</dbReference>
<protein>
    <submittedName>
        <fullName evidence="1">Uncharacterized protein</fullName>
    </submittedName>
</protein>
<feature type="non-terminal residue" evidence="1">
    <location>
        <position position="23"/>
    </location>
</feature>
<sequence>CAVTLCEQVQSRGTHLKNNLKEY</sequence>
<evidence type="ECO:0000313" key="2">
    <source>
        <dbReference type="Proteomes" id="UP000295264"/>
    </source>
</evidence>
<feature type="non-terminal residue" evidence="1">
    <location>
        <position position="1"/>
    </location>
</feature>
<name>A0A484GTH4_SOUCH</name>
<keyword evidence="2" id="KW-1185">Reference proteome</keyword>
<dbReference type="AlphaFoldDB" id="A0A484GTH4"/>
<comment type="caution">
    <text evidence="1">The sequence shown here is derived from an EMBL/GenBank/DDBJ whole genome shotgun (WGS) entry which is preliminary data.</text>
</comment>
<accession>A0A484GTH4</accession>